<dbReference type="PANTHER" id="PTHR11059:SF0">
    <property type="entry name" value="DNA REPAIR PROTEIN RECN"/>
    <property type="match status" value="1"/>
</dbReference>
<keyword evidence="4" id="KW-0547">Nucleotide-binding</keyword>
<dbReference type="GO" id="GO:0043590">
    <property type="term" value="C:bacterial nucleoid"/>
    <property type="evidence" value="ECO:0007669"/>
    <property type="project" value="TreeGrafter"/>
</dbReference>
<dbReference type="EMBL" id="WNLP01000008">
    <property type="protein sequence ID" value="MUH60238.1"/>
    <property type="molecule type" value="Genomic_DNA"/>
</dbReference>
<keyword evidence="7 9" id="KW-0234">DNA repair</keyword>
<reference evidence="11 12" key="1">
    <citation type="submission" date="2019-09" db="EMBL/GenBank/DDBJ databases">
        <title>Bifidobacterium canis sp. nov., isolated from the digestive tract of German Shepherd dog puppy.</title>
        <authorList>
            <person name="Bunesova V."/>
        </authorList>
    </citation>
    <scope>NUCLEOTIDE SEQUENCE [LARGE SCALE GENOMIC DNA]</scope>
    <source>
        <strain evidence="11 12">GSD1FS</strain>
    </source>
</reference>
<dbReference type="RefSeq" id="WP_155589101.1">
    <property type="nucleotide sequence ID" value="NZ_WNLP01000008.1"/>
</dbReference>
<dbReference type="InterPro" id="IPR027417">
    <property type="entry name" value="P-loop_NTPase"/>
</dbReference>
<comment type="caution">
    <text evidence="11">The sequence shown here is derived from an EMBL/GenBank/DDBJ whole genome shotgun (WGS) entry which is preliminary data.</text>
</comment>
<name>A0A7K1J6D4_9BIFI</name>
<proteinExistence type="inferred from homology"/>
<dbReference type="GO" id="GO:0005524">
    <property type="term" value="F:ATP binding"/>
    <property type="evidence" value="ECO:0007669"/>
    <property type="project" value="UniProtKB-KW"/>
</dbReference>
<dbReference type="PANTHER" id="PTHR11059">
    <property type="entry name" value="DNA REPAIR PROTEIN RECN"/>
    <property type="match status" value="1"/>
</dbReference>
<dbReference type="InterPro" id="IPR003395">
    <property type="entry name" value="RecF/RecN/SMC_N"/>
</dbReference>
<comment type="similarity">
    <text evidence="2 9">Belongs to the RecN family.</text>
</comment>
<dbReference type="InterPro" id="IPR004604">
    <property type="entry name" value="DNA_recomb/repair_RecN"/>
</dbReference>
<comment type="function">
    <text evidence="1 9">May be involved in recombinational repair of damaged DNA.</text>
</comment>
<feature type="domain" description="RecF/RecN/SMC N-terminal" evidence="10">
    <location>
        <begin position="2"/>
        <end position="535"/>
    </location>
</feature>
<evidence type="ECO:0000259" key="10">
    <source>
        <dbReference type="Pfam" id="PF02463"/>
    </source>
</evidence>
<dbReference type="GO" id="GO:0006281">
    <property type="term" value="P:DNA repair"/>
    <property type="evidence" value="ECO:0007669"/>
    <property type="project" value="UniProtKB-KW"/>
</dbReference>
<dbReference type="AlphaFoldDB" id="A0A7K1J6D4"/>
<dbReference type="GO" id="GO:0006310">
    <property type="term" value="P:DNA recombination"/>
    <property type="evidence" value="ECO:0007669"/>
    <property type="project" value="InterPro"/>
</dbReference>
<protein>
    <recommendedName>
        <fullName evidence="3 9">DNA repair protein RecN</fullName>
    </recommendedName>
    <alternativeName>
        <fullName evidence="8 9">Recombination protein N</fullName>
    </alternativeName>
</protein>
<evidence type="ECO:0000256" key="8">
    <source>
        <dbReference type="ARBA" id="ARBA00033408"/>
    </source>
</evidence>
<keyword evidence="12" id="KW-1185">Reference proteome</keyword>
<sequence>MLEELELRDLGPIETATIDPAPSMTAITGETGAGKSMLLNALRMISGAPADTRRVAPGASQAWAQGIFLIDAQGTLKTMLDDAGIDVDDDELFLSRTIPARGRSRAVLSGKTVPRAVQADIAAQLVTIHGQADQLRLASTARQRAFLDRYARNGDLRATFAKAYNEYENVCERLHKLNSQEASMRQQADYLKDSIERINRVNPKEGELDELLERRDRIEHATQIASGVERALADLDPSQFEEASESVGVTQLIANAAQALRSIQTSGTFAQLADRLDAASADIDDIVFSLSRQLDEDVQSGDLDVINERIHELNELTGRWGPKLSDVIAWRDQAMIDVEDLDASPEQVRKLEEERDARHRETLTAARDLSKSRARAARSLCKRVKSELAQLAMAGAQLDIVVNERQGDDALDSTGVDTIEFLFTPFPGSQPLPMGTSASGGELSRLMLALELCASDVPVQSAASDHGQSDERRQRMTFIFDEVDAGVGGKAAVELGRRLAQLAQHEQVIVVTHLPQVASWASRQYVVGKETQGNSTHTSVHEVSGDDRVREIARMLAGSESETSLDHARELLEQSVLEQEP</sequence>
<evidence type="ECO:0000256" key="5">
    <source>
        <dbReference type="ARBA" id="ARBA00022763"/>
    </source>
</evidence>
<keyword evidence="6" id="KW-0067">ATP-binding</keyword>
<evidence type="ECO:0000256" key="2">
    <source>
        <dbReference type="ARBA" id="ARBA00009441"/>
    </source>
</evidence>
<evidence type="ECO:0000256" key="6">
    <source>
        <dbReference type="ARBA" id="ARBA00022840"/>
    </source>
</evidence>
<evidence type="ECO:0000256" key="3">
    <source>
        <dbReference type="ARBA" id="ARBA00021315"/>
    </source>
</evidence>
<gene>
    <name evidence="11" type="ORF">GSD1FS_1601</name>
</gene>
<evidence type="ECO:0000256" key="4">
    <source>
        <dbReference type="ARBA" id="ARBA00022741"/>
    </source>
</evidence>
<evidence type="ECO:0000256" key="1">
    <source>
        <dbReference type="ARBA" id="ARBA00003618"/>
    </source>
</evidence>
<dbReference type="NCBIfam" id="TIGR00634">
    <property type="entry name" value="recN"/>
    <property type="match status" value="1"/>
</dbReference>
<evidence type="ECO:0000313" key="12">
    <source>
        <dbReference type="Proteomes" id="UP000487882"/>
    </source>
</evidence>
<dbReference type="Gene3D" id="3.40.50.300">
    <property type="entry name" value="P-loop containing nucleotide triphosphate hydrolases"/>
    <property type="match status" value="2"/>
</dbReference>
<evidence type="ECO:0000256" key="9">
    <source>
        <dbReference type="PIRNR" id="PIRNR003128"/>
    </source>
</evidence>
<organism evidence="11 12">
    <name type="scientific">Bifidobacterium canis</name>
    <dbReference type="NCBI Taxonomy" id="2610880"/>
    <lineage>
        <taxon>Bacteria</taxon>
        <taxon>Bacillati</taxon>
        <taxon>Actinomycetota</taxon>
        <taxon>Actinomycetes</taxon>
        <taxon>Bifidobacteriales</taxon>
        <taxon>Bifidobacteriaceae</taxon>
        <taxon>Bifidobacterium</taxon>
    </lineage>
</organism>
<dbReference type="Pfam" id="PF02463">
    <property type="entry name" value="SMC_N"/>
    <property type="match status" value="1"/>
</dbReference>
<evidence type="ECO:0000313" key="11">
    <source>
        <dbReference type="EMBL" id="MUH60238.1"/>
    </source>
</evidence>
<dbReference type="CDD" id="cd03241">
    <property type="entry name" value="ABC_RecN"/>
    <property type="match status" value="1"/>
</dbReference>
<dbReference type="GO" id="GO:0009432">
    <property type="term" value="P:SOS response"/>
    <property type="evidence" value="ECO:0007669"/>
    <property type="project" value="TreeGrafter"/>
</dbReference>
<evidence type="ECO:0000256" key="7">
    <source>
        <dbReference type="ARBA" id="ARBA00023204"/>
    </source>
</evidence>
<accession>A0A7K1J6D4</accession>
<dbReference type="SUPFAM" id="SSF52540">
    <property type="entry name" value="P-loop containing nucleoside triphosphate hydrolases"/>
    <property type="match status" value="1"/>
</dbReference>
<dbReference type="Proteomes" id="UP000487882">
    <property type="component" value="Unassembled WGS sequence"/>
</dbReference>
<keyword evidence="5 9" id="KW-0227">DNA damage</keyword>
<dbReference type="PIRSF" id="PIRSF003128">
    <property type="entry name" value="RecN"/>
    <property type="match status" value="1"/>
</dbReference>